<dbReference type="Proteomes" id="UP000008461">
    <property type="component" value="Chromosome"/>
</dbReference>
<dbReference type="KEGG" id="hhy:Halhy_3986"/>
<protein>
    <recommendedName>
        <fullName evidence="4">Gliding motility-associated C-terminal domain-containing protein</fullName>
    </recommendedName>
</protein>
<feature type="chain" id="PRO_5003316474" description="Gliding motility-associated C-terminal domain-containing protein" evidence="1">
    <location>
        <begin position="22"/>
        <end position="639"/>
    </location>
</feature>
<evidence type="ECO:0000256" key="1">
    <source>
        <dbReference type="SAM" id="SignalP"/>
    </source>
</evidence>
<dbReference type="OrthoDB" id="7794186at2"/>
<dbReference type="Pfam" id="PF13585">
    <property type="entry name" value="CHU_C"/>
    <property type="match status" value="1"/>
</dbReference>
<dbReference type="HOGENOM" id="CLU_428121_0_0_10"/>
<feature type="signal peptide" evidence="1">
    <location>
        <begin position="1"/>
        <end position="21"/>
    </location>
</feature>
<organism evidence="2 3">
    <name type="scientific">Haliscomenobacter hydrossis (strain ATCC 27775 / DSM 1100 / LMG 10767 / O)</name>
    <dbReference type="NCBI Taxonomy" id="760192"/>
    <lineage>
        <taxon>Bacteria</taxon>
        <taxon>Pseudomonadati</taxon>
        <taxon>Bacteroidota</taxon>
        <taxon>Saprospiria</taxon>
        <taxon>Saprospirales</taxon>
        <taxon>Haliscomenobacteraceae</taxon>
        <taxon>Haliscomenobacter</taxon>
    </lineage>
</organism>
<accession>F4L5J9</accession>
<name>F4L5J9_HALH1</name>
<proteinExistence type="predicted"/>
<dbReference type="Pfam" id="PF13573">
    <property type="entry name" value="SprB"/>
    <property type="match status" value="2"/>
</dbReference>
<evidence type="ECO:0000313" key="2">
    <source>
        <dbReference type="EMBL" id="AEE51834.1"/>
    </source>
</evidence>
<dbReference type="STRING" id="760192.Halhy_3986"/>
<dbReference type="NCBIfam" id="TIGR04131">
    <property type="entry name" value="Bac_Flav_CTERM"/>
    <property type="match status" value="1"/>
</dbReference>
<dbReference type="EMBL" id="CP002691">
    <property type="protein sequence ID" value="AEE51834.1"/>
    <property type="molecule type" value="Genomic_DNA"/>
</dbReference>
<dbReference type="RefSeq" id="WP_013766372.1">
    <property type="nucleotide sequence ID" value="NC_015510.1"/>
</dbReference>
<dbReference type="InterPro" id="IPR026341">
    <property type="entry name" value="T9SS_type_B"/>
</dbReference>
<evidence type="ECO:0008006" key="4">
    <source>
        <dbReference type="Google" id="ProtNLM"/>
    </source>
</evidence>
<reference evidence="2 3" key="1">
    <citation type="journal article" date="2011" name="Stand. Genomic Sci.">
        <title>Complete genome sequence of Haliscomenobacter hydrossis type strain (O).</title>
        <authorList>
            <consortium name="US DOE Joint Genome Institute (JGI-PGF)"/>
            <person name="Daligault H."/>
            <person name="Lapidus A."/>
            <person name="Zeytun A."/>
            <person name="Nolan M."/>
            <person name="Lucas S."/>
            <person name="Del Rio T.G."/>
            <person name="Tice H."/>
            <person name="Cheng J.F."/>
            <person name="Tapia R."/>
            <person name="Han C."/>
            <person name="Goodwin L."/>
            <person name="Pitluck S."/>
            <person name="Liolios K."/>
            <person name="Pagani I."/>
            <person name="Ivanova N."/>
            <person name="Huntemann M."/>
            <person name="Mavromatis K."/>
            <person name="Mikhailova N."/>
            <person name="Pati A."/>
            <person name="Chen A."/>
            <person name="Palaniappan K."/>
            <person name="Land M."/>
            <person name="Hauser L."/>
            <person name="Brambilla E.M."/>
            <person name="Rohde M."/>
            <person name="Verbarg S."/>
            <person name="Goker M."/>
            <person name="Bristow J."/>
            <person name="Eisen J.A."/>
            <person name="Markowitz V."/>
            <person name="Hugenholtz P."/>
            <person name="Kyrpides N.C."/>
            <person name="Klenk H.P."/>
            <person name="Woyke T."/>
        </authorList>
    </citation>
    <scope>NUCLEOTIDE SEQUENCE [LARGE SCALE GENOMIC DNA]</scope>
    <source>
        <strain evidence="3">ATCC 27775 / DSM 1100 / LMG 10767 / O</strain>
    </source>
</reference>
<dbReference type="InterPro" id="IPR025667">
    <property type="entry name" value="SprB_repeat"/>
</dbReference>
<dbReference type="AlphaFoldDB" id="F4L5J9"/>
<dbReference type="eggNOG" id="COG3291">
    <property type="taxonomic scope" value="Bacteria"/>
</dbReference>
<dbReference type="eggNOG" id="COG4886">
    <property type="taxonomic scope" value="Bacteria"/>
</dbReference>
<gene>
    <name evidence="2" type="ordered locus">Halhy_3986</name>
</gene>
<evidence type="ECO:0000313" key="3">
    <source>
        <dbReference type="Proteomes" id="UP000008461"/>
    </source>
</evidence>
<keyword evidence="1" id="KW-0732">Signal</keyword>
<sequence>MAFRIGLFLFFITALPSILLAQCDDDDDDLPSGSISASGGGGCGPAVFSLSFSLSSNDDDDDDDNDDVFNVSYRIGGQNFSLSGVADGHSVEHTLTATSTLVLVSVTYAGCTISINSSETLEVSAGPGLSITPNAPSCGGSNGTLVARGSGGNSPYEYSLDGGNFQSSGSFSNLTAGNYTVTIRDANGCTSTQNQSLTGGAAPNISIATPLRPSCNESNGAFTAQANGGVAPYEYSLNGGTYQSTGRFSNLASGNYTVSVRDANNCTNTRTVDLQSEASPRASLANVRQPTCASNNGQIQVQAQGGLAPYTYAINGGSFQSNATFSGLRPGNYTLSVQDSRGCQTTLQTTLSSANGNLAPATIGGTANRSACLFENVRLQGNLPGGTTGRWSLSNNLGSLSNAQSAQTNFRPQQAGTVEITWTLSTSGCSNYSQAKIQFNVPAAPQAKDFTGIEVNKDPVSVKLYSGQEMYDLSVLRQGKKGSASIGIDDIMVFTPKSGERGVDTVVYTICAAQCPNVCDTASVSFKLSDEEAICELEKIDPRAIFPEGITPNQDGYNDELVFRIVDKLGCPSNYLKSDITIFNRWGDKVFVQEPYENQWTGTSRNGEELPPGVYYYVLRVRPEGRKEFVKFGSVSIFK</sequence>
<keyword evidence="3" id="KW-1185">Reference proteome</keyword>
<reference key="2">
    <citation type="submission" date="2011-04" db="EMBL/GenBank/DDBJ databases">
        <title>Complete sequence of chromosome of Haliscomenobacter hydrossis DSM 1100.</title>
        <authorList>
            <consortium name="US DOE Joint Genome Institute (JGI-PGF)"/>
            <person name="Lucas S."/>
            <person name="Han J."/>
            <person name="Lapidus A."/>
            <person name="Bruce D."/>
            <person name="Goodwin L."/>
            <person name="Pitluck S."/>
            <person name="Peters L."/>
            <person name="Kyrpides N."/>
            <person name="Mavromatis K."/>
            <person name="Ivanova N."/>
            <person name="Ovchinnikova G."/>
            <person name="Pagani I."/>
            <person name="Daligault H."/>
            <person name="Detter J.C."/>
            <person name="Han C."/>
            <person name="Land M."/>
            <person name="Hauser L."/>
            <person name="Markowitz V."/>
            <person name="Cheng J.-F."/>
            <person name="Hugenholtz P."/>
            <person name="Woyke T."/>
            <person name="Wu D."/>
            <person name="Verbarg S."/>
            <person name="Frueling A."/>
            <person name="Brambilla E."/>
            <person name="Klenk H.-P."/>
            <person name="Eisen J.A."/>
        </authorList>
    </citation>
    <scope>NUCLEOTIDE SEQUENCE</scope>
    <source>
        <strain>DSM 1100</strain>
    </source>
</reference>
<dbReference type="Gene3D" id="2.60.40.740">
    <property type="match status" value="3"/>
</dbReference>